<dbReference type="GO" id="GO:0051213">
    <property type="term" value="F:dioxygenase activity"/>
    <property type="evidence" value="ECO:0007669"/>
    <property type="project" value="UniProtKB-ARBA"/>
</dbReference>
<evidence type="ECO:0000256" key="5">
    <source>
        <dbReference type="ARBA" id="ARBA00023004"/>
    </source>
</evidence>
<evidence type="ECO:0000313" key="8">
    <source>
        <dbReference type="EMBL" id="KAK9940109.1"/>
    </source>
</evidence>
<organism evidence="8 9">
    <name type="scientific">Rubus argutus</name>
    <name type="common">Southern blackberry</name>
    <dbReference type="NCBI Taxonomy" id="59490"/>
    <lineage>
        <taxon>Eukaryota</taxon>
        <taxon>Viridiplantae</taxon>
        <taxon>Streptophyta</taxon>
        <taxon>Embryophyta</taxon>
        <taxon>Tracheophyta</taxon>
        <taxon>Spermatophyta</taxon>
        <taxon>Magnoliopsida</taxon>
        <taxon>eudicotyledons</taxon>
        <taxon>Gunneridae</taxon>
        <taxon>Pentapetalae</taxon>
        <taxon>rosids</taxon>
        <taxon>fabids</taxon>
        <taxon>Rosales</taxon>
        <taxon>Rosaceae</taxon>
        <taxon>Rosoideae</taxon>
        <taxon>Rosoideae incertae sedis</taxon>
        <taxon>Rubus</taxon>
    </lineage>
</organism>
<dbReference type="PANTHER" id="PTHR10209:SF776">
    <property type="entry name" value="2OG-FE(II) OXYGENASE FAMILY OXIDOREDUCTASE"/>
    <property type="match status" value="1"/>
</dbReference>
<reference evidence="8 9" key="1">
    <citation type="journal article" date="2023" name="G3 (Bethesda)">
        <title>A chromosome-length genome assembly and annotation of blackberry (Rubus argutus, cv. 'Hillquist').</title>
        <authorList>
            <person name="Bruna T."/>
            <person name="Aryal R."/>
            <person name="Dudchenko O."/>
            <person name="Sargent D.J."/>
            <person name="Mead D."/>
            <person name="Buti M."/>
            <person name="Cavallini A."/>
            <person name="Hytonen T."/>
            <person name="Andres J."/>
            <person name="Pham M."/>
            <person name="Weisz D."/>
            <person name="Mascagni F."/>
            <person name="Usai G."/>
            <person name="Natali L."/>
            <person name="Bassil N."/>
            <person name="Fernandez G.E."/>
            <person name="Lomsadze A."/>
            <person name="Armour M."/>
            <person name="Olukolu B."/>
            <person name="Poorten T."/>
            <person name="Britton C."/>
            <person name="Davik J."/>
            <person name="Ashrafi H."/>
            <person name="Aiden E.L."/>
            <person name="Borodovsky M."/>
            <person name="Worthington M."/>
        </authorList>
    </citation>
    <scope>NUCLEOTIDE SEQUENCE [LARGE SCALE GENOMIC DNA]</scope>
    <source>
        <strain evidence="8">PI 553951</strain>
    </source>
</reference>
<keyword evidence="3 6" id="KW-0479">Metal-binding</keyword>
<comment type="cofactor">
    <cofactor evidence="1">
        <name>Fe cation</name>
        <dbReference type="ChEBI" id="CHEBI:24875"/>
    </cofactor>
</comment>
<comment type="similarity">
    <text evidence="2 6">Belongs to the iron/ascorbate-dependent oxidoreductase family.</text>
</comment>
<feature type="domain" description="Fe2OG dioxygenase" evidence="7">
    <location>
        <begin position="210"/>
        <end position="311"/>
    </location>
</feature>
<accession>A0AAW1XW45</accession>
<keyword evidence="9" id="KW-1185">Reference proteome</keyword>
<name>A0AAW1XW45_RUBAR</name>
<dbReference type="InterPro" id="IPR005123">
    <property type="entry name" value="Oxoglu/Fe-dep_dioxygenase_dom"/>
</dbReference>
<dbReference type="InterPro" id="IPR026992">
    <property type="entry name" value="DIOX_N"/>
</dbReference>
<dbReference type="PANTHER" id="PTHR10209">
    <property type="entry name" value="OXIDOREDUCTASE, 2OG-FE II OXYGENASE FAMILY PROTEIN"/>
    <property type="match status" value="1"/>
</dbReference>
<evidence type="ECO:0000259" key="7">
    <source>
        <dbReference type="PROSITE" id="PS51471"/>
    </source>
</evidence>
<keyword evidence="5 6" id="KW-0408">Iron</keyword>
<evidence type="ECO:0000256" key="6">
    <source>
        <dbReference type="RuleBase" id="RU003682"/>
    </source>
</evidence>
<comment type="caution">
    <text evidence="8">The sequence shown here is derived from an EMBL/GenBank/DDBJ whole genome shotgun (WGS) entry which is preliminary data.</text>
</comment>
<dbReference type="Proteomes" id="UP001457282">
    <property type="component" value="Unassembled WGS sequence"/>
</dbReference>
<evidence type="ECO:0000256" key="1">
    <source>
        <dbReference type="ARBA" id="ARBA00001962"/>
    </source>
</evidence>
<dbReference type="FunFam" id="2.60.120.330:FF:000005">
    <property type="entry name" value="1-aminocyclopropane-1-carboxylate oxidase homolog 1"/>
    <property type="match status" value="1"/>
</dbReference>
<evidence type="ECO:0000256" key="3">
    <source>
        <dbReference type="ARBA" id="ARBA00022723"/>
    </source>
</evidence>
<dbReference type="SUPFAM" id="SSF51197">
    <property type="entry name" value="Clavaminate synthase-like"/>
    <property type="match status" value="1"/>
</dbReference>
<dbReference type="InterPro" id="IPR027443">
    <property type="entry name" value="IPNS-like_sf"/>
</dbReference>
<dbReference type="Pfam" id="PF14226">
    <property type="entry name" value="DIOX_N"/>
    <property type="match status" value="1"/>
</dbReference>
<dbReference type="EMBL" id="JBEDUW010000003">
    <property type="protein sequence ID" value="KAK9940109.1"/>
    <property type="molecule type" value="Genomic_DNA"/>
</dbReference>
<dbReference type="PROSITE" id="PS51471">
    <property type="entry name" value="FE2OG_OXY"/>
    <property type="match status" value="1"/>
</dbReference>
<evidence type="ECO:0000313" key="9">
    <source>
        <dbReference type="Proteomes" id="UP001457282"/>
    </source>
</evidence>
<dbReference type="AlphaFoldDB" id="A0AAW1XW45"/>
<proteinExistence type="inferred from homology"/>
<dbReference type="GO" id="GO:0046872">
    <property type="term" value="F:metal ion binding"/>
    <property type="evidence" value="ECO:0007669"/>
    <property type="project" value="UniProtKB-KW"/>
</dbReference>
<dbReference type="Gene3D" id="2.60.120.330">
    <property type="entry name" value="B-lactam Antibiotic, Isopenicillin N Synthase, Chain"/>
    <property type="match status" value="1"/>
</dbReference>
<evidence type="ECO:0000256" key="4">
    <source>
        <dbReference type="ARBA" id="ARBA00023002"/>
    </source>
</evidence>
<gene>
    <name evidence="8" type="ORF">M0R45_016784</name>
</gene>
<protein>
    <recommendedName>
        <fullName evidence="7">Fe2OG dioxygenase domain-containing protein</fullName>
    </recommendedName>
</protein>
<evidence type="ECO:0000256" key="2">
    <source>
        <dbReference type="ARBA" id="ARBA00008056"/>
    </source>
</evidence>
<sequence length="360" mass="40034">MLVGNSNDQDFLLKQLKAFDKSKAGVKGIVDAGITKIPPIFVHPPRHPGQLTQTEFIIPVVDLADVAVGMRRHAEVVDGVRRAAESVGLFQVVNHGIPKKILDEILQAMHGFHELPKEVKAEFYSKDLMRKVRFSGNYNLGTSGFAEWRDSFLCEMSSETVDPQELPEVCRDITMVYSQYAQNLGATLFELLSDALGLKPDHLVGLDCAKGHLIVGNYYPPRPEPDLTMGHVKHTDLSFLGILLQDNINALQLLYQNQWIDVPPMPGALVVNIGDFLQLISNNKYISVTHRVLAKKEGARVSVGCFFRHISPGRLYEPIKELTSEDNPPVYCGTTVGDYRTGHYQKGLINGVSGLEYLKL</sequence>
<dbReference type="Pfam" id="PF03171">
    <property type="entry name" value="2OG-FeII_Oxy"/>
    <property type="match status" value="1"/>
</dbReference>
<keyword evidence="4 6" id="KW-0560">Oxidoreductase</keyword>
<dbReference type="InterPro" id="IPR044861">
    <property type="entry name" value="IPNS-like_FE2OG_OXY"/>
</dbReference>